<dbReference type="PANTHER" id="PTHR40051">
    <property type="entry name" value="IG HYPOTHETICAL 15966"/>
    <property type="match status" value="1"/>
</dbReference>
<organism evidence="1 2">
    <name type="scientific">Evansella alkalicola</name>
    <dbReference type="NCBI Taxonomy" id="745819"/>
    <lineage>
        <taxon>Bacteria</taxon>
        <taxon>Bacillati</taxon>
        <taxon>Bacillota</taxon>
        <taxon>Bacilli</taxon>
        <taxon>Bacillales</taxon>
        <taxon>Bacillaceae</taxon>
        <taxon>Evansella</taxon>
    </lineage>
</organism>
<reference evidence="1 2" key="1">
    <citation type="submission" date="2021-06" db="EMBL/GenBank/DDBJ databases">
        <title>Bacillus sp. RD4P76, an endophyte from a halophyte.</title>
        <authorList>
            <person name="Sun J.-Q."/>
        </authorList>
    </citation>
    <scope>NUCLEOTIDE SEQUENCE [LARGE SCALE GENOMIC DNA]</scope>
    <source>
        <strain evidence="1 2">JCM 17098</strain>
    </source>
</reference>
<comment type="caution">
    <text evidence="1">The sequence shown here is derived from an EMBL/GenBank/DDBJ whole genome shotgun (WGS) entry which is preliminary data.</text>
</comment>
<accession>A0ABS6JNL6</accession>
<protein>
    <submittedName>
        <fullName evidence="1">YolD-like family protein</fullName>
    </submittedName>
</protein>
<gene>
    <name evidence="1" type="ORF">KS407_01620</name>
</gene>
<evidence type="ECO:0000313" key="1">
    <source>
        <dbReference type="EMBL" id="MBU9720140.1"/>
    </source>
</evidence>
<dbReference type="Proteomes" id="UP000790580">
    <property type="component" value="Unassembled WGS sequence"/>
</dbReference>
<keyword evidence="2" id="KW-1185">Reference proteome</keyword>
<sequence>MNNNKDRGTIKWTAMMLPEHVGMLRDLEHNLKKQPKPEIDEQKLEEYEFTICEALEFNKELTFHYWKNGFFEDVTGHVHYIDHITKRLHIKSTSGDVEYIKIDCITSIK</sequence>
<dbReference type="InterPro" id="IPR014962">
    <property type="entry name" value="YolD"/>
</dbReference>
<proteinExistence type="predicted"/>
<dbReference type="EMBL" id="JAHQCR010000013">
    <property type="protein sequence ID" value="MBU9720140.1"/>
    <property type="molecule type" value="Genomic_DNA"/>
</dbReference>
<dbReference type="Pfam" id="PF08863">
    <property type="entry name" value="YolD"/>
    <property type="match status" value="1"/>
</dbReference>
<evidence type="ECO:0000313" key="2">
    <source>
        <dbReference type="Proteomes" id="UP000790580"/>
    </source>
</evidence>
<name>A0ABS6JNL6_9BACI</name>
<dbReference type="PANTHER" id="PTHR40051:SF1">
    <property type="entry name" value="YOLD-LIKE FAMILY PROTEIN"/>
    <property type="match status" value="1"/>
</dbReference>